<proteinExistence type="predicted"/>
<feature type="region of interest" description="Disordered" evidence="1">
    <location>
        <begin position="19"/>
        <end position="58"/>
    </location>
</feature>
<evidence type="ECO:0000256" key="1">
    <source>
        <dbReference type="SAM" id="MobiDB-lite"/>
    </source>
</evidence>
<gene>
    <name evidence="2" type="ORF">JL09_g6808</name>
</gene>
<dbReference type="Proteomes" id="UP000029867">
    <property type="component" value="Unassembled WGS sequence"/>
</dbReference>
<dbReference type="AlphaFoldDB" id="A0A099NJ27"/>
<feature type="non-terminal residue" evidence="2">
    <location>
        <position position="1"/>
    </location>
</feature>
<protein>
    <submittedName>
        <fullName evidence="2">Uncharacterized protein</fullName>
    </submittedName>
</protein>
<sequence length="58" mass="6006">LITGPTAAPLATTHAYKANAAPRYAGSHKSAKTPPEETTGAPEKTPARNLHIINEGTL</sequence>
<dbReference type="EMBL" id="JQFK01002086">
    <property type="protein sequence ID" value="KGK32585.1"/>
    <property type="molecule type" value="Genomic_DNA"/>
</dbReference>
<reference evidence="3" key="1">
    <citation type="journal article" date="2014" name="Microb. Cell Fact.">
        <title>Exploiting Issatchenkia orientalis SD108 for succinic acid production.</title>
        <authorList>
            <person name="Xiao H."/>
            <person name="Shao Z."/>
            <person name="Jiang Y."/>
            <person name="Dole S."/>
            <person name="Zhao H."/>
        </authorList>
    </citation>
    <scope>NUCLEOTIDE SEQUENCE [LARGE SCALE GENOMIC DNA]</scope>
    <source>
        <strain evidence="3">SD108</strain>
    </source>
</reference>
<evidence type="ECO:0000313" key="2">
    <source>
        <dbReference type="EMBL" id="KGK32585.1"/>
    </source>
</evidence>
<name>A0A099NJ27_PICKU</name>
<accession>A0A099NJ27</accession>
<organism evidence="2 3">
    <name type="scientific">Pichia kudriavzevii</name>
    <name type="common">Yeast</name>
    <name type="synonym">Issatchenkia orientalis</name>
    <dbReference type="NCBI Taxonomy" id="4909"/>
    <lineage>
        <taxon>Eukaryota</taxon>
        <taxon>Fungi</taxon>
        <taxon>Dikarya</taxon>
        <taxon>Ascomycota</taxon>
        <taxon>Saccharomycotina</taxon>
        <taxon>Pichiomycetes</taxon>
        <taxon>Pichiales</taxon>
        <taxon>Pichiaceae</taxon>
        <taxon>Pichia</taxon>
    </lineage>
</organism>
<dbReference type="HOGENOM" id="CLU_2984507_0_0_1"/>
<comment type="caution">
    <text evidence="2">The sequence shown here is derived from an EMBL/GenBank/DDBJ whole genome shotgun (WGS) entry which is preliminary data.</text>
</comment>
<evidence type="ECO:0000313" key="3">
    <source>
        <dbReference type="Proteomes" id="UP000029867"/>
    </source>
</evidence>